<dbReference type="SUPFAM" id="SSF52096">
    <property type="entry name" value="ClpP/crotonase"/>
    <property type="match status" value="1"/>
</dbReference>
<comment type="caution">
    <text evidence="1">The sequence shown here is derived from an EMBL/GenBank/DDBJ whole genome shotgun (WGS) entry which is preliminary data.</text>
</comment>
<evidence type="ECO:0000313" key="2">
    <source>
        <dbReference type="Proteomes" id="UP000292564"/>
    </source>
</evidence>
<sequence length="260" mass="27289">MTATGATAAHDAASASPGGTLLVEELADRVVVTLHRPEARNAINAAMVRDLHQVCAALEERPRLLILTGHGGTFAAGADIAELRERGRDQALQGINSRLFDRIARLPMPTLAAVDGYALGGGAELAYACDLRLASPSATFGNPEPGLGILAAAGACWRLRDLLGASVAKQVLLAGRRLSADDAYRLGLVAEVVPAEELLPRAHALLDRMARSGPLALRLTKLVADASGAHPVTDDLAQAILFESDDKRARMDAFLTGERP</sequence>
<dbReference type="OrthoDB" id="341912at2"/>
<dbReference type="GO" id="GO:0006635">
    <property type="term" value="P:fatty acid beta-oxidation"/>
    <property type="evidence" value="ECO:0007669"/>
    <property type="project" value="TreeGrafter"/>
</dbReference>
<evidence type="ECO:0000313" key="1">
    <source>
        <dbReference type="EMBL" id="RZU54551.1"/>
    </source>
</evidence>
<dbReference type="InterPro" id="IPR029045">
    <property type="entry name" value="ClpP/crotonase-like_dom_sf"/>
</dbReference>
<dbReference type="AlphaFoldDB" id="A0A4Q7ZUG5"/>
<dbReference type="InterPro" id="IPR001753">
    <property type="entry name" value="Enoyl-CoA_hydra/iso"/>
</dbReference>
<dbReference type="GO" id="GO:0003824">
    <property type="term" value="F:catalytic activity"/>
    <property type="evidence" value="ECO:0007669"/>
    <property type="project" value="UniProtKB-ARBA"/>
</dbReference>
<protein>
    <submittedName>
        <fullName evidence="1">Enoyl-CoA hydratase/carnithine racemase</fullName>
    </submittedName>
</protein>
<reference evidence="1 2" key="1">
    <citation type="submission" date="2019-02" db="EMBL/GenBank/DDBJ databases">
        <title>Sequencing the genomes of 1000 actinobacteria strains.</title>
        <authorList>
            <person name="Klenk H.-P."/>
        </authorList>
    </citation>
    <scope>NUCLEOTIDE SEQUENCE [LARGE SCALE GENOMIC DNA]</scope>
    <source>
        <strain evidence="1 2">DSM 45162</strain>
    </source>
</reference>
<name>A0A4Q7ZUG5_9ACTN</name>
<keyword evidence="2" id="KW-1185">Reference proteome</keyword>
<dbReference type="PANTHER" id="PTHR11941:SF54">
    <property type="entry name" value="ENOYL-COA HYDRATASE, MITOCHONDRIAL"/>
    <property type="match status" value="1"/>
</dbReference>
<dbReference type="Pfam" id="PF00378">
    <property type="entry name" value="ECH_1"/>
    <property type="match status" value="1"/>
</dbReference>
<proteinExistence type="predicted"/>
<dbReference type="PANTHER" id="PTHR11941">
    <property type="entry name" value="ENOYL-COA HYDRATASE-RELATED"/>
    <property type="match status" value="1"/>
</dbReference>
<dbReference type="RefSeq" id="WP_130512888.1">
    <property type="nucleotide sequence ID" value="NZ_SHKY01000001.1"/>
</dbReference>
<organism evidence="1 2">
    <name type="scientific">Krasilnikovia cinnamomea</name>
    <dbReference type="NCBI Taxonomy" id="349313"/>
    <lineage>
        <taxon>Bacteria</taxon>
        <taxon>Bacillati</taxon>
        <taxon>Actinomycetota</taxon>
        <taxon>Actinomycetes</taxon>
        <taxon>Micromonosporales</taxon>
        <taxon>Micromonosporaceae</taxon>
        <taxon>Krasilnikovia</taxon>
    </lineage>
</organism>
<dbReference type="EMBL" id="SHKY01000001">
    <property type="protein sequence ID" value="RZU54551.1"/>
    <property type="molecule type" value="Genomic_DNA"/>
</dbReference>
<dbReference type="Gene3D" id="3.90.226.10">
    <property type="entry name" value="2-enoyl-CoA Hydratase, Chain A, domain 1"/>
    <property type="match status" value="1"/>
</dbReference>
<gene>
    <name evidence="1" type="ORF">EV385_6502</name>
</gene>
<dbReference type="CDD" id="cd06558">
    <property type="entry name" value="crotonase-like"/>
    <property type="match status" value="1"/>
</dbReference>
<accession>A0A4Q7ZUG5</accession>
<dbReference type="Proteomes" id="UP000292564">
    <property type="component" value="Unassembled WGS sequence"/>
</dbReference>